<organism evidence="1 2">
    <name type="scientific">Lyophyllum shimeji</name>
    <name type="common">Hon-shimeji</name>
    <name type="synonym">Tricholoma shimeji</name>
    <dbReference type="NCBI Taxonomy" id="47721"/>
    <lineage>
        <taxon>Eukaryota</taxon>
        <taxon>Fungi</taxon>
        <taxon>Dikarya</taxon>
        <taxon>Basidiomycota</taxon>
        <taxon>Agaricomycotina</taxon>
        <taxon>Agaricomycetes</taxon>
        <taxon>Agaricomycetidae</taxon>
        <taxon>Agaricales</taxon>
        <taxon>Tricholomatineae</taxon>
        <taxon>Lyophyllaceae</taxon>
        <taxon>Lyophyllum</taxon>
    </lineage>
</organism>
<dbReference type="OrthoDB" id="2929351at2759"/>
<sequence>MVAAHLISYPAFMSVSLPNGAAKATVFLALDTSASVTMTLNADASAGATVQSTTGAASKCTSRSVNGCGTANGALNVDAGGDASFFGLFDPSTKVSLSSKNAELFNRCLGAQKREVATVVRRRGPNRCGTAERYRRSVFRPARMASSLSPDACKLRGVHSISGLASFRSNSRSIKVVGNTGVKTSREHPQVPSDPRACLTDRDPYAMKLAFPLAVSLPLITCRAATVTLYYVSAGTNGMTTYLDRVVESMFYYQVKPNGDGTTFTASDGSVITSEAVIGPIQTFTTTPVTMDGTLVADASHLVYHKDPSPTNTLDPGGNKLSCDFDGRGGGACVNEFWFTDQPTATTTWSGSAVPLFTLVVQGDGGKINGASPSVVVGWGLVMVGILFGAFQVL</sequence>
<proteinExistence type="predicted"/>
<dbReference type="AlphaFoldDB" id="A0A9P3Q1Z8"/>
<dbReference type="EMBL" id="BRPK01000026">
    <property type="protein sequence ID" value="GLB45709.1"/>
    <property type="molecule type" value="Genomic_DNA"/>
</dbReference>
<evidence type="ECO:0000313" key="2">
    <source>
        <dbReference type="Proteomes" id="UP001063166"/>
    </source>
</evidence>
<comment type="caution">
    <text evidence="1">The sequence shown here is derived from an EMBL/GenBank/DDBJ whole genome shotgun (WGS) entry which is preliminary data.</text>
</comment>
<reference evidence="1" key="1">
    <citation type="submission" date="2022-07" db="EMBL/GenBank/DDBJ databases">
        <title>The genome of Lyophyllum shimeji provides insight into the initial evolution of ectomycorrhizal fungal genome.</title>
        <authorList>
            <person name="Kobayashi Y."/>
            <person name="Shibata T."/>
            <person name="Hirakawa H."/>
            <person name="Shigenobu S."/>
            <person name="Nishiyama T."/>
            <person name="Yamada A."/>
            <person name="Hasebe M."/>
            <person name="Kawaguchi M."/>
        </authorList>
    </citation>
    <scope>NUCLEOTIDE SEQUENCE</scope>
    <source>
        <strain evidence="1">AT787</strain>
    </source>
</reference>
<name>A0A9P3Q1Z8_LYOSH</name>
<accession>A0A9P3Q1Z8</accession>
<keyword evidence="2" id="KW-1185">Reference proteome</keyword>
<dbReference type="Proteomes" id="UP001063166">
    <property type="component" value="Unassembled WGS sequence"/>
</dbReference>
<evidence type="ECO:0000313" key="1">
    <source>
        <dbReference type="EMBL" id="GLB45709.1"/>
    </source>
</evidence>
<gene>
    <name evidence="1" type="ORF">LshimejAT787_2600420</name>
</gene>
<protein>
    <submittedName>
        <fullName evidence="1">Uncharacterized protein</fullName>
    </submittedName>
</protein>